<proteinExistence type="predicted"/>
<keyword evidence="2" id="KW-1185">Reference proteome</keyword>
<name>A0A3M7RZ04_BRAPC</name>
<comment type="caution">
    <text evidence="1">The sequence shown here is derived from an EMBL/GenBank/DDBJ whole genome shotgun (WGS) entry which is preliminary data.</text>
</comment>
<evidence type="ECO:0000313" key="1">
    <source>
        <dbReference type="EMBL" id="RNA28575.1"/>
    </source>
</evidence>
<dbReference type="EMBL" id="REGN01002363">
    <property type="protein sequence ID" value="RNA28575.1"/>
    <property type="molecule type" value="Genomic_DNA"/>
</dbReference>
<reference evidence="1 2" key="1">
    <citation type="journal article" date="2018" name="Sci. Rep.">
        <title>Genomic signatures of local adaptation to the degree of environmental predictability in rotifers.</title>
        <authorList>
            <person name="Franch-Gras L."/>
            <person name="Hahn C."/>
            <person name="Garcia-Roger E.M."/>
            <person name="Carmona M.J."/>
            <person name="Serra M."/>
            <person name="Gomez A."/>
        </authorList>
    </citation>
    <scope>NUCLEOTIDE SEQUENCE [LARGE SCALE GENOMIC DNA]</scope>
    <source>
        <strain evidence="1">HYR1</strain>
    </source>
</reference>
<protein>
    <submittedName>
        <fullName evidence="1">Uncharacterized protein</fullName>
    </submittedName>
</protein>
<evidence type="ECO:0000313" key="2">
    <source>
        <dbReference type="Proteomes" id="UP000276133"/>
    </source>
</evidence>
<dbReference type="AlphaFoldDB" id="A0A3M7RZ04"/>
<organism evidence="1 2">
    <name type="scientific">Brachionus plicatilis</name>
    <name type="common">Marine rotifer</name>
    <name type="synonym">Brachionus muelleri</name>
    <dbReference type="NCBI Taxonomy" id="10195"/>
    <lineage>
        <taxon>Eukaryota</taxon>
        <taxon>Metazoa</taxon>
        <taxon>Spiralia</taxon>
        <taxon>Gnathifera</taxon>
        <taxon>Rotifera</taxon>
        <taxon>Eurotatoria</taxon>
        <taxon>Monogononta</taxon>
        <taxon>Pseudotrocha</taxon>
        <taxon>Ploima</taxon>
        <taxon>Brachionidae</taxon>
        <taxon>Brachionus</taxon>
    </lineage>
</organism>
<sequence length="93" mass="10959">MGERAFEGFVLRPNFRTKHLISCISILIEKSNRVTIFFFIDYFAPILFKNFKNGHPIFPKFLNNPFSSAVNYVRLKRVKRVNSVTTKINKVEF</sequence>
<accession>A0A3M7RZ04</accession>
<dbReference type="Proteomes" id="UP000276133">
    <property type="component" value="Unassembled WGS sequence"/>
</dbReference>
<gene>
    <name evidence="1" type="ORF">BpHYR1_038314</name>
</gene>